<accession>A0A9W6SG25</accession>
<proteinExistence type="predicted"/>
<feature type="region of interest" description="Disordered" evidence="1">
    <location>
        <begin position="54"/>
        <end position="75"/>
    </location>
</feature>
<comment type="caution">
    <text evidence="3">The sequence shown here is derived from an EMBL/GenBank/DDBJ whole genome shotgun (WGS) entry which is preliminary data.</text>
</comment>
<dbReference type="Gene3D" id="2.80.10.50">
    <property type="match status" value="1"/>
</dbReference>
<dbReference type="SUPFAM" id="SSF50370">
    <property type="entry name" value="Ricin B-like lectins"/>
    <property type="match status" value="1"/>
</dbReference>
<evidence type="ECO:0008006" key="5">
    <source>
        <dbReference type="Google" id="ProtNLM"/>
    </source>
</evidence>
<sequence length="217" mass="23079">MTGEWKPGGAPGDVDRAWSATRDRGRNGRTVAIAAALVAAVLVVAVIIAVTAGGGDGKTPPQAGPTTAAPETAVPPGDGDYRITVAHTGFCLGAQEQPGHDRFAMMQVDCPEAVPKLTLEKHGETYRVLMHYPDLQWIACMSLDGEEPGYLYGPQQCEKDMVHDFTLTPAPEGTFLIKSPGGMCMDAYEGGTTPGTLFSAEHCKPDAASQRYRFEKL</sequence>
<name>A0A9W6SG25_9ACTN</name>
<keyword evidence="2" id="KW-0812">Transmembrane</keyword>
<keyword evidence="4" id="KW-1185">Reference proteome</keyword>
<dbReference type="InterPro" id="IPR035992">
    <property type="entry name" value="Ricin_B-like_lectins"/>
</dbReference>
<feature type="compositionally biased region" description="Low complexity" evidence="1">
    <location>
        <begin position="59"/>
        <end position="75"/>
    </location>
</feature>
<dbReference type="EMBL" id="BSTX01000001">
    <property type="protein sequence ID" value="GLZ76499.1"/>
    <property type="molecule type" value="Genomic_DNA"/>
</dbReference>
<reference evidence="3" key="1">
    <citation type="submission" date="2023-03" db="EMBL/GenBank/DDBJ databases">
        <title>Actinorhabdospora filicis NBRC 111898.</title>
        <authorList>
            <person name="Ichikawa N."/>
            <person name="Sato H."/>
            <person name="Tonouchi N."/>
        </authorList>
    </citation>
    <scope>NUCLEOTIDE SEQUENCE</scope>
    <source>
        <strain evidence="3">NBRC 111898</strain>
    </source>
</reference>
<keyword evidence="2" id="KW-0472">Membrane</keyword>
<organism evidence="3 4">
    <name type="scientific">Actinorhabdospora filicis</name>
    <dbReference type="NCBI Taxonomy" id="1785913"/>
    <lineage>
        <taxon>Bacteria</taxon>
        <taxon>Bacillati</taxon>
        <taxon>Actinomycetota</taxon>
        <taxon>Actinomycetes</taxon>
        <taxon>Micromonosporales</taxon>
        <taxon>Micromonosporaceae</taxon>
        <taxon>Actinorhabdospora</taxon>
    </lineage>
</organism>
<evidence type="ECO:0000313" key="4">
    <source>
        <dbReference type="Proteomes" id="UP001165079"/>
    </source>
</evidence>
<evidence type="ECO:0000256" key="1">
    <source>
        <dbReference type="SAM" id="MobiDB-lite"/>
    </source>
</evidence>
<dbReference type="Proteomes" id="UP001165079">
    <property type="component" value="Unassembled WGS sequence"/>
</dbReference>
<keyword evidence="2" id="KW-1133">Transmembrane helix</keyword>
<dbReference type="RefSeq" id="WP_285661676.1">
    <property type="nucleotide sequence ID" value="NZ_BSTX01000001.1"/>
</dbReference>
<gene>
    <name evidence="3" type="ORF">Afil01_13060</name>
</gene>
<evidence type="ECO:0000313" key="3">
    <source>
        <dbReference type="EMBL" id="GLZ76499.1"/>
    </source>
</evidence>
<dbReference type="AlphaFoldDB" id="A0A9W6SG25"/>
<evidence type="ECO:0000256" key="2">
    <source>
        <dbReference type="SAM" id="Phobius"/>
    </source>
</evidence>
<feature type="transmembrane region" description="Helical" evidence="2">
    <location>
        <begin position="31"/>
        <end position="52"/>
    </location>
</feature>
<dbReference type="CDD" id="cd00161">
    <property type="entry name" value="beta-trefoil_Ricin-like"/>
    <property type="match status" value="1"/>
</dbReference>
<protein>
    <recommendedName>
        <fullName evidence="5">Ricin B lectin domain-containing protein</fullName>
    </recommendedName>
</protein>